<evidence type="ECO:0000256" key="2">
    <source>
        <dbReference type="ARBA" id="ARBA00009533"/>
    </source>
</evidence>
<dbReference type="PANTHER" id="PTHR45677:SF1">
    <property type="entry name" value="ACIDIC AMINO ACID DECARBOXYLASE GADL1"/>
    <property type="match status" value="1"/>
</dbReference>
<dbReference type="GO" id="GO:0016831">
    <property type="term" value="F:carboxy-lyase activity"/>
    <property type="evidence" value="ECO:0007669"/>
    <property type="project" value="UniProtKB-KW"/>
</dbReference>
<sequence length="163" mass="18573">MLQKKKAVLVDGVVLNGPIMDSKAGEKFVEEACNIIMEEVIQKAGDVTEKVCEWRAPETLKQILDLEMRDAGESHQKLLQLCRDVIQYSVKTSHPRFFNQLYAGIDYYSLVARFITEALNPSHAFWNNSFFCTLPPSNFCFQCYRGGRNCAGIWERKQSGLAE</sequence>
<dbReference type="PANTHER" id="PTHR45677">
    <property type="entry name" value="GLUTAMATE DECARBOXYLASE-RELATED"/>
    <property type="match status" value="1"/>
</dbReference>
<dbReference type="Pfam" id="PF00282">
    <property type="entry name" value="Pyridoxal_deC"/>
    <property type="match status" value="1"/>
</dbReference>
<dbReference type="GO" id="GO:0019752">
    <property type="term" value="P:carboxylic acid metabolic process"/>
    <property type="evidence" value="ECO:0007669"/>
    <property type="project" value="InterPro"/>
</dbReference>
<evidence type="ECO:0000313" key="7">
    <source>
        <dbReference type="Proteomes" id="UP000694555"/>
    </source>
</evidence>
<accession>A0A8C0HJ72</accession>
<name>A0A8C0HJ72_9AVES</name>
<keyword evidence="7" id="KW-1185">Reference proteome</keyword>
<reference evidence="6" key="1">
    <citation type="submission" date="2025-08" db="UniProtKB">
        <authorList>
            <consortium name="Ensembl"/>
        </authorList>
    </citation>
    <scope>IDENTIFICATION</scope>
</reference>
<dbReference type="AlphaFoldDB" id="A0A8C0HJ72"/>
<reference evidence="6" key="2">
    <citation type="submission" date="2025-09" db="UniProtKB">
        <authorList>
            <consortium name="Ensembl"/>
        </authorList>
    </citation>
    <scope>IDENTIFICATION</scope>
</reference>
<dbReference type="Ensembl" id="ENSBJAT00000009068.1">
    <property type="protein sequence ID" value="ENSBJAP00000008814.1"/>
    <property type="gene ID" value="ENSBJAG00000006078.1"/>
</dbReference>
<keyword evidence="4" id="KW-0456">Lyase</keyword>
<keyword evidence="5" id="KW-0663">Pyridoxal phosphate</keyword>
<protein>
    <submittedName>
        <fullName evidence="6">Uncharacterized protein</fullName>
    </submittedName>
</protein>
<evidence type="ECO:0000256" key="3">
    <source>
        <dbReference type="ARBA" id="ARBA00011738"/>
    </source>
</evidence>
<dbReference type="InterPro" id="IPR002129">
    <property type="entry name" value="PyrdxlP-dep_de-COase"/>
</dbReference>
<evidence type="ECO:0000256" key="4">
    <source>
        <dbReference type="ARBA" id="ARBA00022793"/>
    </source>
</evidence>
<comment type="similarity">
    <text evidence="2">Belongs to the group II decarboxylase family.</text>
</comment>
<dbReference type="SUPFAM" id="SSF53383">
    <property type="entry name" value="PLP-dependent transferases"/>
    <property type="match status" value="1"/>
</dbReference>
<keyword evidence="4" id="KW-0210">Decarboxylase</keyword>
<dbReference type="InterPro" id="IPR015424">
    <property type="entry name" value="PyrdxlP-dep_Trfase"/>
</dbReference>
<comment type="subunit">
    <text evidence="3">Homodimer.</text>
</comment>
<dbReference type="Gene3D" id="3.90.1150.170">
    <property type="match status" value="1"/>
</dbReference>
<evidence type="ECO:0000256" key="5">
    <source>
        <dbReference type="ARBA" id="ARBA00022898"/>
    </source>
</evidence>
<evidence type="ECO:0000256" key="1">
    <source>
        <dbReference type="ARBA" id="ARBA00001933"/>
    </source>
</evidence>
<comment type="cofactor">
    <cofactor evidence="1">
        <name>pyridoxal 5'-phosphate</name>
        <dbReference type="ChEBI" id="CHEBI:597326"/>
    </cofactor>
</comment>
<evidence type="ECO:0000313" key="6">
    <source>
        <dbReference type="Ensembl" id="ENSBJAP00000008814.1"/>
    </source>
</evidence>
<dbReference type="GO" id="GO:0005737">
    <property type="term" value="C:cytoplasm"/>
    <property type="evidence" value="ECO:0007669"/>
    <property type="project" value="TreeGrafter"/>
</dbReference>
<dbReference type="GO" id="GO:0030170">
    <property type="term" value="F:pyridoxal phosphate binding"/>
    <property type="evidence" value="ECO:0007669"/>
    <property type="project" value="InterPro"/>
</dbReference>
<proteinExistence type="inferred from homology"/>
<dbReference type="Proteomes" id="UP000694555">
    <property type="component" value="Unplaced"/>
</dbReference>
<organism evidence="6 7">
    <name type="scientific">Buteo japonicus</name>
    <dbReference type="NCBI Taxonomy" id="224669"/>
    <lineage>
        <taxon>Eukaryota</taxon>
        <taxon>Metazoa</taxon>
        <taxon>Chordata</taxon>
        <taxon>Craniata</taxon>
        <taxon>Vertebrata</taxon>
        <taxon>Euteleostomi</taxon>
        <taxon>Archelosauria</taxon>
        <taxon>Archosauria</taxon>
        <taxon>Dinosauria</taxon>
        <taxon>Saurischia</taxon>
        <taxon>Theropoda</taxon>
        <taxon>Coelurosauria</taxon>
        <taxon>Aves</taxon>
        <taxon>Neognathae</taxon>
        <taxon>Neoaves</taxon>
        <taxon>Telluraves</taxon>
        <taxon>Accipitrimorphae</taxon>
        <taxon>Accipitriformes</taxon>
        <taxon>Accipitridae</taxon>
        <taxon>Accipitrinae</taxon>
        <taxon>Buteo</taxon>
    </lineage>
</organism>